<feature type="region of interest" description="Disordered" evidence="1">
    <location>
        <begin position="103"/>
        <end position="132"/>
    </location>
</feature>
<dbReference type="GO" id="GO:0019634">
    <property type="term" value="P:organic phosphonate metabolic process"/>
    <property type="evidence" value="ECO:0007669"/>
    <property type="project" value="InterPro"/>
</dbReference>
<dbReference type="EMBL" id="SOHE01000078">
    <property type="protein sequence ID" value="TFD46000.1"/>
    <property type="molecule type" value="Genomic_DNA"/>
</dbReference>
<protein>
    <submittedName>
        <fullName evidence="2">Phosphonate C-P lyase system protein PhnG</fullName>
    </submittedName>
</protein>
<dbReference type="InterPro" id="IPR009609">
    <property type="entry name" value="Phosphonate_metab_PhnG"/>
</dbReference>
<evidence type="ECO:0000313" key="3">
    <source>
        <dbReference type="Proteomes" id="UP000297447"/>
    </source>
</evidence>
<organism evidence="2 3">
    <name type="scientific">Cryobacterium frigoriphilum</name>
    <dbReference type="NCBI Taxonomy" id="1259150"/>
    <lineage>
        <taxon>Bacteria</taxon>
        <taxon>Bacillati</taxon>
        <taxon>Actinomycetota</taxon>
        <taxon>Actinomycetes</taxon>
        <taxon>Micrococcales</taxon>
        <taxon>Microbacteriaceae</taxon>
        <taxon>Cryobacterium</taxon>
    </lineage>
</organism>
<keyword evidence="2" id="KW-0456">Lyase</keyword>
<gene>
    <name evidence="2" type="primary">phnG</name>
    <name evidence="2" type="ORF">E3T55_17700</name>
</gene>
<evidence type="ECO:0000313" key="2">
    <source>
        <dbReference type="EMBL" id="TFD46000.1"/>
    </source>
</evidence>
<keyword evidence="3" id="KW-1185">Reference proteome</keyword>
<dbReference type="AlphaFoldDB" id="A0A4R8ZU87"/>
<dbReference type="GO" id="GO:0016829">
    <property type="term" value="F:lyase activity"/>
    <property type="evidence" value="ECO:0007669"/>
    <property type="project" value="UniProtKB-KW"/>
</dbReference>
<comment type="caution">
    <text evidence="2">The sequence shown here is derived from an EMBL/GenBank/DDBJ whole genome shotgun (WGS) entry which is preliminary data.</text>
</comment>
<proteinExistence type="predicted"/>
<dbReference type="GO" id="GO:0015716">
    <property type="term" value="P:organic phosphonate transport"/>
    <property type="evidence" value="ECO:0007669"/>
    <property type="project" value="InterPro"/>
</dbReference>
<sequence length="213" mass="22261">MSADEHAVDEHVVDEHVVDEHAGDEHAVDELAVNERRRTARVLAGATHADLAALWATWAEPPEVSYLRGPEAGLVMVQGRIGGTGDRFNLGEATVTRATVMLRGTGTGTGTGTGMNTDTNTGTGTGTGTGAGTGADTDGYEASGTSYVLGSHPEHAGLAAVFDALLSAPTQRARVLTDVIEPLEREQARRDAVAQADARSTVVDFFTVAREHE</sequence>
<name>A0A4R8ZU87_9MICO</name>
<dbReference type="Pfam" id="PF06754">
    <property type="entry name" value="PhnG"/>
    <property type="match status" value="2"/>
</dbReference>
<reference evidence="2 3" key="1">
    <citation type="submission" date="2019-03" db="EMBL/GenBank/DDBJ databases">
        <title>Genomics of glacier-inhabiting Cryobacterium strains.</title>
        <authorList>
            <person name="Liu Q."/>
            <person name="Xin Y.-H."/>
        </authorList>
    </citation>
    <scope>NUCLEOTIDE SEQUENCE [LARGE SCALE GENOMIC DNA]</scope>
    <source>
        <strain evidence="2 3">Hh14</strain>
    </source>
</reference>
<dbReference type="OrthoDB" id="530475at2"/>
<dbReference type="NCBIfam" id="TIGR03293">
    <property type="entry name" value="PhnG_redo"/>
    <property type="match status" value="1"/>
</dbReference>
<evidence type="ECO:0000256" key="1">
    <source>
        <dbReference type="SAM" id="MobiDB-lite"/>
    </source>
</evidence>
<accession>A0A4R8ZU87</accession>
<feature type="compositionally biased region" description="Gly residues" evidence="1">
    <location>
        <begin position="123"/>
        <end position="132"/>
    </location>
</feature>
<dbReference type="Proteomes" id="UP000297447">
    <property type="component" value="Unassembled WGS sequence"/>
</dbReference>